<evidence type="ECO:0000256" key="7">
    <source>
        <dbReference type="RuleBase" id="RU361140"/>
    </source>
</evidence>
<comment type="caution">
    <text evidence="10">The sequence shown here is derived from an EMBL/GenBank/DDBJ whole genome shotgun (WGS) entry which is preliminary data.</text>
</comment>
<feature type="modified residue" description="N6-carboxylysine" evidence="6">
    <location>
        <position position="69"/>
    </location>
</feature>
<reference evidence="10 11" key="1">
    <citation type="submission" date="2020-08" db="EMBL/GenBank/DDBJ databases">
        <title>Genomic Encyclopedia of Type Strains, Phase IV (KMG-IV): sequencing the most valuable type-strain genomes for metagenomic binning, comparative biology and taxonomic classification.</title>
        <authorList>
            <person name="Goeker M."/>
        </authorList>
    </citation>
    <scope>NUCLEOTIDE SEQUENCE [LARGE SCALE GENOMIC DNA]</scope>
    <source>
        <strain evidence="10 11">DSM 17454</strain>
    </source>
</reference>
<evidence type="ECO:0000256" key="6">
    <source>
        <dbReference type="PIRSR" id="PIRSR602137-50"/>
    </source>
</evidence>
<evidence type="ECO:0000259" key="9">
    <source>
        <dbReference type="Pfam" id="PF00905"/>
    </source>
</evidence>
<evidence type="ECO:0000256" key="1">
    <source>
        <dbReference type="ARBA" id="ARBA00007898"/>
    </source>
</evidence>
<name>A0A8E1WED5_9HYPH</name>
<evidence type="ECO:0000313" key="11">
    <source>
        <dbReference type="Proteomes" id="UP000532373"/>
    </source>
</evidence>
<keyword evidence="5 7" id="KW-0046">Antibiotic resistance</keyword>
<dbReference type="GO" id="GO:0008800">
    <property type="term" value="F:beta-lactamase activity"/>
    <property type="evidence" value="ECO:0007669"/>
    <property type="project" value="UniProtKB-UniRule"/>
</dbReference>
<protein>
    <recommendedName>
        <fullName evidence="2 7">Beta-lactamase</fullName>
        <ecNumber evidence="2 7">3.5.2.6</ecNumber>
    </recommendedName>
</protein>
<dbReference type="NCBIfam" id="NF000270">
    <property type="entry name" value="bla_class_D_alt"/>
    <property type="match status" value="1"/>
</dbReference>
<proteinExistence type="inferred from homology"/>
<accession>A0A8E1WED5</accession>
<evidence type="ECO:0000256" key="5">
    <source>
        <dbReference type="ARBA" id="ARBA00023251"/>
    </source>
</evidence>
<dbReference type="GO" id="GO:0017001">
    <property type="term" value="P:antibiotic catabolic process"/>
    <property type="evidence" value="ECO:0007669"/>
    <property type="project" value="InterPro"/>
</dbReference>
<dbReference type="AlphaFoldDB" id="A0A8E1WED5"/>
<evidence type="ECO:0000313" key="10">
    <source>
        <dbReference type="EMBL" id="MBB6466743.1"/>
    </source>
</evidence>
<evidence type="ECO:0000256" key="8">
    <source>
        <dbReference type="SAM" id="SignalP"/>
    </source>
</evidence>
<feature type="active site" description="Acyl-ester intermediate" evidence="6">
    <location>
        <position position="66"/>
    </location>
</feature>
<organism evidence="10 11">
    <name type="scientific">Aminobacter carboxidus</name>
    <dbReference type="NCBI Taxonomy" id="376165"/>
    <lineage>
        <taxon>Bacteria</taxon>
        <taxon>Pseudomonadati</taxon>
        <taxon>Pseudomonadota</taxon>
        <taxon>Alphaproteobacteria</taxon>
        <taxon>Hyphomicrobiales</taxon>
        <taxon>Phyllobacteriaceae</taxon>
        <taxon>Aminobacter</taxon>
    </lineage>
</organism>
<feature type="chain" id="PRO_5034038440" description="Beta-lactamase" evidence="8">
    <location>
        <begin position="26"/>
        <end position="280"/>
    </location>
</feature>
<gene>
    <name evidence="10" type="ORF">HNQ96_002608</name>
</gene>
<dbReference type="InterPro" id="IPR012338">
    <property type="entry name" value="Beta-lactam/transpept-like"/>
</dbReference>
<keyword evidence="4 7" id="KW-0378">Hydrolase</keyword>
<comment type="catalytic activity">
    <reaction evidence="7">
        <text>a beta-lactam + H2O = a substituted beta-amino acid</text>
        <dbReference type="Rhea" id="RHEA:20401"/>
        <dbReference type="ChEBI" id="CHEBI:15377"/>
        <dbReference type="ChEBI" id="CHEBI:35627"/>
        <dbReference type="ChEBI" id="CHEBI:140347"/>
        <dbReference type="EC" id="3.5.2.6"/>
    </reaction>
</comment>
<comment type="similarity">
    <text evidence="1 7">Belongs to the class-D beta-lactamase family.</text>
</comment>
<feature type="signal peptide" evidence="8">
    <location>
        <begin position="1"/>
        <end position="25"/>
    </location>
</feature>
<sequence>MPASFRRSSFLAIFTFLASVPFAQAQVGANTAALKPALECTLIVDAQSGATLRRDGICDRRVSPASTFKVPLALMGYDAGILSDAHTPRWDYKPGFNAVKRDHRPVDPKIWEKDSVVWYSQQITRKLGNERFGGYVSGFGYGNGDITGNPGKKDGLTHSWLSSSLKISPDEQAVFIRRILDRKLPVSAKAFEMTETILPVFDAGNWKVQGKTGTGWQTNKAGATDRNRPFGWFVGWAEKGGRKVVFAKLFVNSGKSPVLLGPKVRANFLAELPGLMEAAN</sequence>
<dbReference type="SUPFAM" id="SSF56601">
    <property type="entry name" value="beta-lactamase/transpeptidase-like"/>
    <property type="match status" value="1"/>
</dbReference>
<dbReference type="InterPro" id="IPR002137">
    <property type="entry name" value="Beta-lactam_class-D_AS"/>
</dbReference>
<evidence type="ECO:0000256" key="2">
    <source>
        <dbReference type="ARBA" id="ARBA00012865"/>
    </source>
</evidence>
<evidence type="ECO:0000256" key="4">
    <source>
        <dbReference type="ARBA" id="ARBA00022801"/>
    </source>
</evidence>
<feature type="domain" description="Penicillin-binding protein transpeptidase" evidence="9">
    <location>
        <begin position="54"/>
        <end position="254"/>
    </location>
</feature>
<dbReference type="EMBL" id="JACHGI010000003">
    <property type="protein sequence ID" value="MBB6466743.1"/>
    <property type="molecule type" value="Genomic_DNA"/>
</dbReference>
<dbReference type="Pfam" id="PF00905">
    <property type="entry name" value="Transpeptidase"/>
    <property type="match status" value="1"/>
</dbReference>
<dbReference type="GO" id="GO:0046677">
    <property type="term" value="P:response to antibiotic"/>
    <property type="evidence" value="ECO:0007669"/>
    <property type="project" value="UniProtKB-UniRule"/>
</dbReference>
<dbReference type="EC" id="3.5.2.6" evidence="2 7"/>
<keyword evidence="3 8" id="KW-0732">Signal</keyword>
<dbReference type="InterPro" id="IPR001460">
    <property type="entry name" value="PCN-bd_Tpept"/>
</dbReference>
<dbReference type="Gene3D" id="3.40.710.10">
    <property type="entry name" value="DD-peptidase/beta-lactamase superfamily"/>
    <property type="match status" value="1"/>
</dbReference>
<dbReference type="PROSITE" id="PS00337">
    <property type="entry name" value="BETA_LACTAMASE_D"/>
    <property type="match status" value="1"/>
</dbReference>
<dbReference type="GO" id="GO:0008658">
    <property type="term" value="F:penicillin binding"/>
    <property type="evidence" value="ECO:0007669"/>
    <property type="project" value="InterPro"/>
</dbReference>
<dbReference type="Proteomes" id="UP000532373">
    <property type="component" value="Unassembled WGS sequence"/>
</dbReference>
<evidence type="ECO:0000256" key="3">
    <source>
        <dbReference type="ARBA" id="ARBA00022729"/>
    </source>
</evidence>